<comment type="caution">
    <text evidence="1">The sequence shown here is derived from an EMBL/GenBank/DDBJ whole genome shotgun (WGS) entry which is preliminary data.</text>
</comment>
<proteinExistence type="predicted"/>
<gene>
    <name evidence="1" type="ORF">M6B38_376750</name>
</gene>
<dbReference type="AlphaFoldDB" id="A0AAX6GA76"/>
<evidence type="ECO:0000313" key="1">
    <source>
        <dbReference type="EMBL" id="KAJ6825559.1"/>
    </source>
</evidence>
<reference evidence="1" key="2">
    <citation type="submission" date="2023-04" db="EMBL/GenBank/DDBJ databases">
        <authorList>
            <person name="Bruccoleri R.E."/>
            <person name="Oakeley E.J."/>
            <person name="Faust A.-M."/>
            <person name="Dessus-Babus S."/>
            <person name="Altorfer M."/>
            <person name="Burckhardt D."/>
            <person name="Oertli M."/>
            <person name="Naumann U."/>
            <person name="Petersen F."/>
            <person name="Wong J."/>
        </authorList>
    </citation>
    <scope>NUCLEOTIDE SEQUENCE</scope>
    <source>
        <strain evidence="1">GSM-AAB239-AS_SAM_17_03QT</strain>
        <tissue evidence="1">Leaf</tissue>
    </source>
</reference>
<protein>
    <submittedName>
        <fullName evidence="1">Uncharacterized protein</fullName>
    </submittedName>
</protein>
<sequence length="55" mass="6122">MREWGQSMQSKKGNFLNDSEKHFLATGDGGNFSSTWLCVCVFSPPIWVGMVGSYC</sequence>
<dbReference type="EMBL" id="JANAVB010021600">
    <property type="protein sequence ID" value="KAJ6825559.1"/>
    <property type="molecule type" value="Genomic_DNA"/>
</dbReference>
<name>A0AAX6GA76_IRIPA</name>
<keyword evidence="2" id="KW-1185">Reference proteome</keyword>
<reference evidence="1" key="1">
    <citation type="journal article" date="2023" name="GigaByte">
        <title>Genome assembly of the bearded iris, Iris pallida Lam.</title>
        <authorList>
            <person name="Bruccoleri R.E."/>
            <person name="Oakeley E.J."/>
            <person name="Faust A.M.E."/>
            <person name="Altorfer M."/>
            <person name="Dessus-Babus S."/>
            <person name="Burckhardt D."/>
            <person name="Oertli M."/>
            <person name="Naumann U."/>
            <person name="Petersen F."/>
            <person name="Wong J."/>
        </authorList>
    </citation>
    <scope>NUCLEOTIDE SEQUENCE</scope>
    <source>
        <strain evidence="1">GSM-AAB239-AS_SAM_17_03QT</strain>
    </source>
</reference>
<dbReference type="Proteomes" id="UP001140949">
    <property type="component" value="Unassembled WGS sequence"/>
</dbReference>
<organism evidence="1 2">
    <name type="scientific">Iris pallida</name>
    <name type="common">Sweet iris</name>
    <dbReference type="NCBI Taxonomy" id="29817"/>
    <lineage>
        <taxon>Eukaryota</taxon>
        <taxon>Viridiplantae</taxon>
        <taxon>Streptophyta</taxon>
        <taxon>Embryophyta</taxon>
        <taxon>Tracheophyta</taxon>
        <taxon>Spermatophyta</taxon>
        <taxon>Magnoliopsida</taxon>
        <taxon>Liliopsida</taxon>
        <taxon>Asparagales</taxon>
        <taxon>Iridaceae</taxon>
        <taxon>Iridoideae</taxon>
        <taxon>Irideae</taxon>
        <taxon>Iris</taxon>
    </lineage>
</organism>
<accession>A0AAX6GA76</accession>
<evidence type="ECO:0000313" key="2">
    <source>
        <dbReference type="Proteomes" id="UP001140949"/>
    </source>
</evidence>